<keyword evidence="9" id="KW-0732">Signal</keyword>
<dbReference type="GO" id="GO:0005462">
    <property type="term" value="F:UDP-N-acetylglucosamine transmembrane transporter activity"/>
    <property type="evidence" value="ECO:0007669"/>
    <property type="project" value="TreeGrafter"/>
</dbReference>
<keyword evidence="11" id="KW-1185">Reference proteome</keyword>
<evidence type="ECO:0000256" key="3">
    <source>
        <dbReference type="ARBA" id="ARBA00022448"/>
    </source>
</evidence>
<comment type="similarity">
    <text evidence="2">Belongs to the nucleotide-sugar transporter family. SLC35B subfamily.</text>
</comment>
<dbReference type="Pfam" id="PF08449">
    <property type="entry name" value="UAA"/>
    <property type="match status" value="1"/>
</dbReference>
<comment type="subcellular location">
    <subcellularLocation>
        <location evidence="1">Endomembrane system</location>
        <topology evidence="1">Multi-pass membrane protein</topology>
    </subcellularLocation>
</comment>
<evidence type="ECO:0000256" key="4">
    <source>
        <dbReference type="ARBA" id="ARBA00022597"/>
    </source>
</evidence>
<keyword evidence="4" id="KW-0762">Sugar transport</keyword>
<feature type="transmembrane region" description="Helical" evidence="8">
    <location>
        <begin position="195"/>
        <end position="214"/>
    </location>
</feature>
<feature type="signal peptide" evidence="9">
    <location>
        <begin position="1"/>
        <end position="17"/>
    </location>
</feature>
<evidence type="ECO:0000256" key="7">
    <source>
        <dbReference type="ARBA" id="ARBA00023136"/>
    </source>
</evidence>
<evidence type="ECO:0000313" key="10">
    <source>
        <dbReference type="EMBL" id="KAK3859981.1"/>
    </source>
</evidence>
<evidence type="ECO:0000256" key="2">
    <source>
        <dbReference type="ARBA" id="ARBA00010694"/>
    </source>
</evidence>
<evidence type="ECO:0000256" key="6">
    <source>
        <dbReference type="ARBA" id="ARBA00022989"/>
    </source>
</evidence>
<gene>
    <name evidence="10" type="ORF">Pcinc_033937</name>
</gene>
<keyword evidence="3" id="KW-0813">Transport</keyword>
<reference evidence="10" key="1">
    <citation type="submission" date="2023-10" db="EMBL/GenBank/DDBJ databases">
        <title>Genome assemblies of two species of porcelain crab, Petrolisthes cinctipes and Petrolisthes manimaculis (Anomura: Porcellanidae).</title>
        <authorList>
            <person name="Angst P."/>
        </authorList>
    </citation>
    <scope>NUCLEOTIDE SEQUENCE</scope>
    <source>
        <strain evidence="10">PB745_01</strain>
        <tissue evidence="10">Gill</tissue>
    </source>
</reference>
<feature type="transmembrane region" description="Helical" evidence="8">
    <location>
        <begin position="94"/>
        <end position="112"/>
    </location>
</feature>
<proteinExistence type="inferred from homology"/>
<feature type="chain" id="PRO_5042157163" description="UDP-xylose and UDP-N-acetylglucosamine transporter" evidence="9">
    <location>
        <begin position="18"/>
        <end position="340"/>
    </location>
</feature>
<feature type="transmembrane region" description="Helical" evidence="8">
    <location>
        <begin position="33"/>
        <end position="54"/>
    </location>
</feature>
<feature type="transmembrane region" description="Helical" evidence="8">
    <location>
        <begin position="157"/>
        <end position="175"/>
    </location>
</feature>
<organism evidence="10 11">
    <name type="scientific">Petrolisthes cinctipes</name>
    <name type="common">Flat porcelain crab</name>
    <dbReference type="NCBI Taxonomy" id="88211"/>
    <lineage>
        <taxon>Eukaryota</taxon>
        <taxon>Metazoa</taxon>
        <taxon>Ecdysozoa</taxon>
        <taxon>Arthropoda</taxon>
        <taxon>Crustacea</taxon>
        <taxon>Multicrustacea</taxon>
        <taxon>Malacostraca</taxon>
        <taxon>Eumalacostraca</taxon>
        <taxon>Eucarida</taxon>
        <taxon>Decapoda</taxon>
        <taxon>Pleocyemata</taxon>
        <taxon>Anomura</taxon>
        <taxon>Galatheoidea</taxon>
        <taxon>Porcellanidae</taxon>
        <taxon>Petrolisthes</taxon>
    </lineage>
</organism>
<protein>
    <recommendedName>
        <fullName evidence="12">UDP-xylose and UDP-N-acetylglucosamine transporter</fullName>
    </recommendedName>
</protein>
<dbReference type="SUPFAM" id="SSF103481">
    <property type="entry name" value="Multidrug resistance efflux transporter EmrE"/>
    <property type="match status" value="1"/>
</dbReference>
<feature type="transmembrane region" description="Helical" evidence="8">
    <location>
        <begin position="297"/>
        <end position="314"/>
    </location>
</feature>
<dbReference type="AlphaFoldDB" id="A0AAE1ERE3"/>
<evidence type="ECO:0000256" key="8">
    <source>
        <dbReference type="SAM" id="Phobius"/>
    </source>
</evidence>
<accession>A0AAE1ERE3</accession>
<evidence type="ECO:0000256" key="9">
    <source>
        <dbReference type="SAM" id="SignalP"/>
    </source>
</evidence>
<keyword evidence="7 8" id="KW-0472">Membrane</keyword>
<dbReference type="PANTHER" id="PTHR10778">
    <property type="entry name" value="SOLUTE CARRIER FAMILY 35 MEMBER B"/>
    <property type="match status" value="1"/>
</dbReference>
<dbReference type="GO" id="GO:0005464">
    <property type="term" value="F:UDP-xylose transmembrane transporter activity"/>
    <property type="evidence" value="ECO:0007669"/>
    <property type="project" value="TreeGrafter"/>
</dbReference>
<evidence type="ECO:0000313" key="11">
    <source>
        <dbReference type="Proteomes" id="UP001286313"/>
    </source>
</evidence>
<name>A0AAE1ERE3_PETCI</name>
<sequence length="340" mass="37469">MGPGVAMVVVFLGCCSAAVFLELLVTEEPRSGYIITCAQFLFISLEGFIFTARLGTRPNIIPIKEYLVMVVLFFIINVINNLAFRFHISMPLHMIFRCGGLVANLVVCWLVLGRRYSLVKCVSVIMITLGTFLTTLASANLSEESGDSESTNEEVGLAGYVTGVTLLTVALFMSARLGVYQEVLYTTYGKHAREALFYIHVLSLPGFLLTYPSIAEHVVKFNRSPPLEAVAAVPGLATIPKLWLFLAANILAQYTCISSVFSLTTHCSSLTVTLILTLRKFVSLMFSVVYFQNPFTSWHWLGTGLVFGGTLLFSDLPAKLRDAQASWVTTQERDTKAKTD</sequence>
<dbReference type="InterPro" id="IPR037185">
    <property type="entry name" value="EmrE-like"/>
</dbReference>
<dbReference type="GO" id="GO:0000139">
    <property type="term" value="C:Golgi membrane"/>
    <property type="evidence" value="ECO:0007669"/>
    <property type="project" value="TreeGrafter"/>
</dbReference>
<dbReference type="PANTHER" id="PTHR10778:SF4">
    <property type="entry name" value="NUCLEOTIDE SUGAR TRANSPORTER SLC35B4"/>
    <property type="match status" value="1"/>
</dbReference>
<dbReference type="EMBL" id="JAWQEG010004851">
    <property type="protein sequence ID" value="KAK3859981.1"/>
    <property type="molecule type" value="Genomic_DNA"/>
</dbReference>
<keyword evidence="5 8" id="KW-0812">Transmembrane</keyword>
<feature type="transmembrane region" description="Helical" evidence="8">
    <location>
        <begin position="66"/>
        <end position="88"/>
    </location>
</feature>
<evidence type="ECO:0000256" key="1">
    <source>
        <dbReference type="ARBA" id="ARBA00004127"/>
    </source>
</evidence>
<evidence type="ECO:0008006" key="12">
    <source>
        <dbReference type="Google" id="ProtNLM"/>
    </source>
</evidence>
<keyword evidence="6 8" id="KW-1133">Transmembrane helix</keyword>
<dbReference type="GO" id="GO:0005789">
    <property type="term" value="C:endoplasmic reticulum membrane"/>
    <property type="evidence" value="ECO:0007669"/>
    <property type="project" value="TreeGrafter"/>
</dbReference>
<evidence type="ECO:0000256" key="5">
    <source>
        <dbReference type="ARBA" id="ARBA00022692"/>
    </source>
</evidence>
<feature type="transmembrane region" description="Helical" evidence="8">
    <location>
        <begin position="119"/>
        <end position="137"/>
    </location>
</feature>
<dbReference type="Proteomes" id="UP001286313">
    <property type="component" value="Unassembled WGS sequence"/>
</dbReference>
<comment type="caution">
    <text evidence="10">The sequence shown here is derived from an EMBL/GenBank/DDBJ whole genome shotgun (WGS) entry which is preliminary data.</text>
</comment>
<dbReference type="InterPro" id="IPR013657">
    <property type="entry name" value="SCL35B1-4/HUT1"/>
</dbReference>